<dbReference type="InterPro" id="IPR036259">
    <property type="entry name" value="MFS_trans_sf"/>
</dbReference>
<comment type="subcellular location">
    <subcellularLocation>
        <location evidence="1">Membrane</location>
        <topology evidence="1">Multi-pass membrane protein</topology>
    </subcellularLocation>
</comment>
<feature type="transmembrane region" description="Helical" evidence="7">
    <location>
        <begin position="12"/>
        <end position="33"/>
    </location>
</feature>
<dbReference type="PRINTS" id="PR00171">
    <property type="entry name" value="SUGRTRNSPORT"/>
</dbReference>
<dbReference type="PANTHER" id="PTHR48022">
    <property type="entry name" value="PLASTIDIC GLUCOSE TRANSPORTER 4"/>
    <property type="match status" value="1"/>
</dbReference>
<gene>
    <name evidence="9" type="ORF">PG993_000336</name>
</gene>
<feature type="transmembrane region" description="Helical" evidence="7">
    <location>
        <begin position="478"/>
        <end position="497"/>
    </location>
</feature>
<dbReference type="EMBL" id="JAQQWK010000001">
    <property type="protein sequence ID" value="KAK8055109.1"/>
    <property type="molecule type" value="Genomic_DNA"/>
</dbReference>
<dbReference type="InterPro" id="IPR005828">
    <property type="entry name" value="MFS_sugar_transport-like"/>
</dbReference>
<feature type="transmembrane region" description="Helical" evidence="7">
    <location>
        <begin position="349"/>
        <end position="369"/>
    </location>
</feature>
<dbReference type="PANTHER" id="PTHR48022:SF38">
    <property type="entry name" value="MAJOR FACILITATOR SUPERFAMILY (MFS) PROFILE DOMAIN-CONTAINING PROTEIN-RELATED"/>
    <property type="match status" value="1"/>
</dbReference>
<feature type="transmembrane region" description="Helical" evidence="7">
    <location>
        <begin position="95"/>
        <end position="117"/>
    </location>
</feature>
<evidence type="ECO:0000256" key="7">
    <source>
        <dbReference type="SAM" id="Phobius"/>
    </source>
</evidence>
<feature type="transmembrane region" description="Helical" evidence="7">
    <location>
        <begin position="448"/>
        <end position="472"/>
    </location>
</feature>
<dbReference type="PROSITE" id="PS50850">
    <property type="entry name" value="MFS"/>
    <property type="match status" value="1"/>
</dbReference>
<accession>A0ABR1U8A1</accession>
<protein>
    <recommendedName>
        <fullName evidence="8">Major facilitator superfamily (MFS) profile domain-containing protein</fullName>
    </recommendedName>
</protein>
<dbReference type="InterPro" id="IPR003663">
    <property type="entry name" value="Sugar/inositol_transpt"/>
</dbReference>
<dbReference type="Pfam" id="PF00083">
    <property type="entry name" value="Sugar_tr"/>
    <property type="match status" value="1"/>
</dbReference>
<keyword evidence="6 7" id="KW-0472">Membrane</keyword>
<keyword evidence="3" id="KW-0813">Transport</keyword>
<proteinExistence type="inferred from homology"/>
<reference evidence="9 10" key="1">
    <citation type="submission" date="2023-01" db="EMBL/GenBank/DDBJ databases">
        <title>Analysis of 21 Apiospora genomes using comparative genomics revels a genus with tremendous synthesis potential of carbohydrate active enzymes and secondary metabolites.</title>
        <authorList>
            <person name="Sorensen T."/>
        </authorList>
    </citation>
    <scope>NUCLEOTIDE SEQUENCE [LARGE SCALE GENOMIC DNA]</scope>
    <source>
        <strain evidence="9 10">CBS 33761</strain>
    </source>
</reference>
<comment type="similarity">
    <text evidence="2">Belongs to the major facilitator superfamily. Sugar transporter (TC 2.A.1.1) family.</text>
</comment>
<evidence type="ECO:0000313" key="9">
    <source>
        <dbReference type="EMBL" id="KAK8055109.1"/>
    </source>
</evidence>
<dbReference type="InterPro" id="IPR020846">
    <property type="entry name" value="MFS_dom"/>
</dbReference>
<evidence type="ECO:0000256" key="3">
    <source>
        <dbReference type="ARBA" id="ARBA00022448"/>
    </source>
</evidence>
<evidence type="ECO:0000256" key="1">
    <source>
        <dbReference type="ARBA" id="ARBA00004141"/>
    </source>
</evidence>
<feature type="transmembrane region" description="Helical" evidence="7">
    <location>
        <begin position="410"/>
        <end position="436"/>
    </location>
</feature>
<name>A0ABR1U8A1_9PEZI</name>
<dbReference type="Proteomes" id="UP001444661">
    <property type="component" value="Unassembled WGS sequence"/>
</dbReference>
<evidence type="ECO:0000256" key="4">
    <source>
        <dbReference type="ARBA" id="ARBA00022692"/>
    </source>
</evidence>
<keyword evidence="10" id="KW-1185">Reference proteome</keyword>
<feature type="domain" description="Major facilitator superfamily (MFS) profile" evidence="8">
    <location>
        <begin position="32"/>
        <end position="501"/>
    </location>
</feature>
<feature type="transmembrane region" description="Helical" evidence="7">
    <location>
        <begin position="216"/>
        <end position="237"/>
    </location>
</feature>
<feature type="transmembrane region" description="Helical" evidence="7">
    <location>
        <begin position="129"/>
        <end position="149"/>
    </location>
</feature>
<evidence type="ECO:0000256" key="6">
    <source>
        <dbReference type="ARBA" id="ARBA00023136"/>
    </source>
</evidence>
<dbReference type="SUPFAM" id="SSF103473">
    <property type="entry name" value="MFS general substrate transporter"/>
    <property type="match status" value="1"/>
</dbReference>
<keyword evidence="5 7" id="KW-1133">Transmembrane helix</keyword>
<comment type="caution">
    <text evidence="9">The sequence shown here is derived from an EMBL/GenBank/DDBJ whole genome shotgun (WGS) entry which is preliminary data.</text>
</comment>
<sequence length="528" mass="58611">MPSSPGVAQTSTYNRNVVAFAALGSMVSVLFPYRHVCVMLGLSSLDTQAFSQMQLLDLRIWRLHHLEHHRPAGLVHVLRPPPTGEPGYAEITTPAIATANGLLSAGAAVACLAVMWTGDRFGRIRNLQAASLLGVLGGALQGGAANLAMFQAGRFVMGLCIGLMVTVTPMYLSEISSPRRRGWLVGHHAIFLVFGYMLASWIGYAVYFAPNAAFGWRFPLCFQVVPPLVLLVGTPWLPQSPRWLVSRNRHDEAWTELRRLRKSPEDLDDAVAREELREIQDQIALDRRKLMVWGGSPWRAVLSKRSYQKRMVIGFLTQWGAEFGGPLIINNYAVILYEGLGQKGSMPLLLSALWITTAALIYNPGGAWLHDKVNSRRWMFITGFIGIIITTSCLAAMIACFAGTDNRAGNAMGVFFIFLYLAFQGTFCDTTMYIYISEIFPTEIRSIGMGFSLFGQFAATIILLQTAPIGFAAVGWKYFLVVICWSVVFVPIIYFFFPETSQLSLEEVEKQFGDEVVTHITQEREGKI</sequence>
<dbReference type="PROSITE" id="PS00217">
    <property type="entry name" value="SUGAR_TRANSPORT_2"/>
    <property type="match status" value="1"/>
</dbReference>
<dbReference type="Gene3D" id="1.20.1250.20">
    <property type="entry name" value="MFS general substrate transporter like domains"/>
    <property type="match status" value="1"/>
</dbReference>
<dbReference type="InterPro" id="IPR050360">
    <property type="entry name" value="MFS_Sugar_Transporters"/>
</dbReference>
<evidence type="ECO:0000256" key="2">
    <source>
        <dbReference type="ARBA" id="ARBA00010992"/>
    </source>
</evidence>
<feature type="transmembrane region" description="Helical" evidence="7">
    <location>
        <begin position="155"/>
        <end position="172"/>
    </location>
</feature>
<feature type="transmembrane region" description="Helical" evidence="7">
    <location>
        <begin position="381"/>
        <end position="404"/>
    </location>
</feature>
<evidence type="ECO:0000259" key="8">
    <source>
        <dbReference type="PROSITE" id="PS50850"/>
    </source>
</evidence>
<organism evidence="9 10">
    <name type="scientific">Apiospora rasikravindrae</name>
    <dbReference type="NCBI Taxonomy" id="990691"/>
    <lineage>
        <taxon>Eukaryota</taxon>
        <taxon>Fungi</taxon>
        <taxon>Dikarya</taxon>
        <taxon>Ascomycota</taxon>
        <taxon>Pezizomycotina</taxon>
        <taxon>Sordariomycetes</taxon>
        <taxon>Xylariomycetidae</taxon>
        <taxon>Amphisphaeriales</taxon>
        <taxon>Apiosporaceae</taxon>
        <taxon>Apiospora</taxon>
    </lineage>
</organism>
<evidence type="ECO:0000256" key="5">
    <source>
        <dbReference type="ARBA" id="ARBA00022989"/>
    </source>
</evidence>
<feature type="transmembrane region" description="Helical" evidence="7">
    <location>
        <begin position="184"/>
        <end position="204"/>
    </location>
</feature>
<keyword evidence="4 7" id="KW-0812">Transmembrane</keyword>
<dbReference type="InterPro" id="IPR005829">
    <property type="entry name" value="Sugar_transporter_CS"/>
</dbReference>
<evidence type="ECO:0000313" key="10">
    <source>
        <dbReference type="Proteomes" id="UP001444661"/>
    </source>
</evidence>